<feature type="region of interest" description="Disordered" evidence="1">
    <location>
        <begin position="68"/>
        <end position="172"/>
    </location>
</feature>
<protein>
    <submittedName>
        <fullName evidence="3">Unannotated protein</fullName>
    </submittedName>
</protein>
<accession>A0A6J7S7E8</accession>
<gene>
    <name evidence="3" type="ORF">UFOPK4173_01298</name>
</gene>
<proteinExistence type="predicted"/>
<keyword evidence="2" id="KW-1133">Transmembrane helix</keyword>
<sequence length="172" mass="18136">MAENWLTLSALPVTRSSVTVSPDGALGGTGTVLVVGTVLGVGTVLVVVSTSRAACSWGSSAAPTGDISGSPIRFRTETSANPKLGTGRKFSRSARPNSAANRRTTRPLGMGVNMQPSLEGNTVKRTGPNQISRPIEPVGTWQQGSWLENKRYPLGKSESGDQQFHEPFKLNS</sequence>
<feature type="transmembrane region" description="Helical" evidence="2">
    <location>
        <begin position="25"/>
        <end position="48"/>
    </location>
</feature>
<evidence type="ECO:0000313" key="3">
    <source>
        <dbReference type="EMBL" id="CAB5036832.1"/>
    </source>
</evidence>
<organism evidence="3">
    <name type="scientific">freshwater metagenome</name>
    <dbReference type="NCBI Taxonomy" id="449393"/>
    <lineage>
        <taxon>unclassified sequences</taxon>
        <taxon>metagenomes</taxon>
        <taxon>ecological metagenomes</taxon>
    </lineage>
</organism>
<dbReference type="AlphaFoldDB" id="A0A6J7S7E8"/>
<keyword evidence="2" id="KW-0812">Transmembrane</keyword>
<evidence type="ECO:0000256" key="2">
    <source>
        <dbReference type="SAM" id="Phobius"/>
    </source>
</evidence>
<dbReference type="EMBL" id="CAFBPW010000160">
    <property type="protein sequence ID" value="CAB5036832.1"/>
    <property type="molecule type" value="Genomic_DNA"/>
</dbReference>
<feature type="compositionally biased region" description="Polar residues" evidence="1">
    <location>
        <begin position="114"/>
        <end position="132"/>
    </location>
</feature>
<feature type="compositionally biased region" description="Low complexity" evidence="1">
    <location>
        <begin position="93"/>
        <end position="102"/>
    </location>
</feature>
<feature type="compositionally biased region" description="Basic and acidic residues" evidence="1">
    <location>
        <begin position="163"/>
        <end position="172"/>
    </location>
</feature>
<keyword evidence="2" id="KW-0472">Membrane</keyword>
<reference evidence="3" key="1">
    <citation type="submission" date="2020-05" db="EMBL/GenBank/DDBJ databases">
        <authorList>
            <person name="Chiriac C."/>
            <person name="Salcher M."/>
            <person name="Ghai R."/>
            <person name="Kavagutti S V."/>
        </authorList>
    </citation>
    <scope>NUCLEOTIDE SEQUENCE</scope>
</reference>
<evidence type="ECO:0000256" key="1">
    <source>
        <dbReference type="SAM" id="MobiDB-lite"/>
    </source>
</evidence>
<name>A0A6J7S7E8_9ZZZZ</name>